<dbReference type="SUPFAM" id="SSF49503">
    <property type="entry name" value="Cupredoxins"/>
    <property type="match status" value="1"/>
</dbReference>
<reference evidence="5" key="1">
    <citation type="journal article" date="2019" name="Int. J. Syst. Evol. Microbiol.">
        <title>The Global Catalogue of Microorganisms (GCM) 10K type strain sequencing project: providing services to taxonomists for standard genome sequencing and annotation.</title>
        <authorList>
            <consortium name="The Broad Institute Genomics Platform"/>
            <consortium name="The Broad Institute Genome Sequencing Center for Infectious Disease"/>
            <person name="Wu L."/>
            <person name="Ma J."/>
        </authorList>
    </citation>
    <scope>NUCLEOTIDE SEQUENCE [LARGE SCALE GENOMIC DNA]</scope>
    <source>
        <strain evidence="5">CGMCC 4.7020</strain>
    </source>
</reference>
<dbReference type="PROSITE" id="PS00080">
    <property type="entry name" value="MULTICOPPER_OXIDASE2"/>
    <property type="match status" value="1"/>
</dbReference>
<dbReference type="Pfam" id="PF07731">
    <property type="entry name" value="Cu-oxidase_2"/>
    <property type="match status" value="1"/>
</dbReference>
<dbReference type="RefSeq" id="WP_381241913.1">
    <property type="nucleotide sequence ID" value="NZ_JBHSKH010000103.1"/>
</dbReference>
<keyword evidence="5" id="KW-1185">Reference proteome</keyword>
<dbReference type="InterPro" id="IPR002355">
    <property type="entry name" value="Cu_oxidase_Cu_BS"/>
</dbReference>
<gene>
    <name evidence="4" type="ORF">ACFQ5X_27225</name>
</gene>
<evidence type="ECO:0000256" key="1">
    <source>
        <dbReference type="ARBA" id="ARBA00010609"/>
    </source>
</evidence>
<keyword evidence="2" id="KW-0479">Metal-binding</keyword>
<dbReference type="InterPro" id="IPR008972">
    <property type="entry name" value="Cupredoxin"/>
</dbReference>
<dbReference type="PANTHER" id="PTHR48267:SF1">
    <property type="entry name" value="BILIRUBIN OXIDASE"/>
    <property type="match status" value="1"/>
</dbReference>
<dbReference type="Gene3D" id="2.60.40.420">
    <property type="entry name" value="Cupredoxins - blue copper proteins"/>
    <property type="match status" value="1"/>
</dbReference>
<feature type="domain" description="Plastocyanin-like" evidence="3">
    <location>
        <begin position="58"/>
        <end position="171"/>
    </location>
</feature>
<name>A0ABW3XLR9_9ACTN</name>
<protein>
    <submittedName>
        <fullName evidence="4">Multicopper oxidase domain-containing protein</fullName>
    </submittedName>
</protein>
<accession>A0ABW3XLR9</accession>
<dbReference type="InterPro" id="IPR011706">
    <property type="entry name" value="Cu-oxidase_C"/>
</dbReference>
<organism evidence="4 5">
    <name type="scientific">Streptomyces kaempferi</name>
    <dbReference type="NCBI Taxonomy" id="333725"/>
    <lineage>
        <taxon>Bacteria</taxon>
        <taxon>Bacillati</taxon>
        <taxon>Actinomycetota</taxon>
        <taxon>Actinomycetes</taxon>
        <taxon>Kitasatosporales</taxon>
        <taxon>Streptomycetaceae</taxon>
        <taxon>Streptomyces</taxon>
    </lineage>
</organism>
<proteinExistence type="inferred from homology"/>
<evidence type="ECO:0000313" key="5">
    <source>
        <dbReference type="Proteomes" id="UP001597058"/>
    </source>
</evidence>
<dbReference type="Proteomes" id="UP001597058">
    <property type="component" value="Unassembled WGS sequence"/>
</dbReference>
<dbReference type="PANTHER" id="PTHR48267">
    <property type="entry name" value="CUPREDOXIN SUPERFAMILY PROTEIN"/>
    <property type="match status" value="1"/>
</dbReference>
<comment type="caution">
    <text evidence="4">The sequence shown here is derived from an EMBL/GenBank/DDBJ whole genome shotgun (WGS) entry which is preliminary data.</text>
</comment>
<comment type="similarity">
    <text evidence="1">Belongs to the multicopper oxidase family.</text>
</comment>
<evidence type="ECO:0000256" key="2">
    <source>
        <dbReference type="ARBA" id="ARBA00022723"/>
    </source>
</evidence>
<evidence type="ECO:0000313" key="4">
    <source>
        <dbReference type="EMBL" id="MFD1309535.1"/>
    </source>
</evidence>
<dbReference type="InterPro" id="IPR045087">
    <property type="entry name" value="Cu-oxidase_fam"/>
</dbReference>
<evidence type="ECO:0000259" key="3">
    <source>
        <dbReference type="Pfam" id="PF07731"/>
    </source>
</evidence>
<dbReference type="EMBL" id="JBHTMM010000039">
    <property type="protein sequence ID" value="MFD1309535.1"/>
    <property type="molecule type" value="Genomic_DNA"/>
</dbReference>
<sequence>MTLTNLAGQGGTGEIMRFVVARKATDDSRIPARLSTIEPLSTDSATRRPWMFRKGRVTSMGTDTAGWVVNGREFDPRRVDAAPRLGEVEVWRLATDAYHPVHIHLSPFQVLSRNGGPPGPTDHGWKDTIDLRPKQYADVAIRFDDYAGRYLLHCHNLEHEDMAMMATFRTSR</sequence>